<protein>
    <submittedName>
        <fullName evidence="5">Ubiquinone/menaquinone biosynthesis C-methylase UbiE</fullName>
    </submittedName>
</protein>
<reference evidence="5 6" key="1">
    <citation type="submission" date="2019-06" db="EMBL/GenBank/DDBJ databases">
        <title>Pac Bio to generate improved reference genome sequences for organisms with transposon mutant libraries (support for FEBA project).</title>
        <authorList>
            <person name="Blow M."/>
        </authorList>
    </citation>
    <scope>NUCLEOTIDE SEQUENCE [LARGE SCALE GENOMIC DNA]</scope>
    <source>
        <strain evidence="5 6">USDA 1844</strain>
    </source>
</reference>
<dbReference type="SUPFAM" id="SSF53335">
    <property type="entry name" value="S-adenosyl-L-methionine-dependent methyltransferases"/>
    <property type="match status" value="1"/>
</dbReference>
<dbReference type="Proteomes" id="UP000319824">
    <property type="component" value="Unassembled WGS sequence"/>
</dbReference>
<dbReference type="EMBL" id="VISO01000002">
    <property type="protein sequence ID" value="TVZ73487.1"/>
    <property type="molecule type" value="Genomic_DNA"/>
</dbReference>
<gene>
    <name evidence="5" type="ORF">BCL32_1719</name>
</gene>
<dbReference type="PANTHER" id="PTHR43591:SF24">
    <property type="entry name" value="2-METHOXY-6-POLYPRENYL-1,4-BENZOQUINOL METHYLASE, MITOCHONDRIAL"/>
    <property type="match status" value="1"/>
</dbReference>
<dbReference type="AlphaFoldDB" id="A0A559TFU1"/>
<keyword evidence="1" id="KW-0474">Menaquinone biosynthesis</keyword>
<dbReference type="InterPro" id="IPR029063">
    <property type="entry name" value="SAM-dependent_MTases_sf"/>
</dbReference>
<name>A0A559TFU1_9HYPH</name>
<evidence type="ECO:0000256" key="2">
    <source>
        <dbReference type="ARBA" id="ARBA00022603"/>
    </source>
</evidence>
<dbReference type="PANTHER" id="PTHR43591">
    <property type="entry name" value="METHYLTRANSFERASE"/>
    <property type="match status" value="1"/>
</dbReference>
<dbReference type="GO" id="GO:0009234">
    <property type="term" value="P:menaquinone biosynthetic process"/>
    <property type="evidence" value="ECO:0007669"/>
    <property type="project" value="UniProtKB-KW"/>
</dbReference>
<dbReference type="RefSeq" id="WP_022718205.1">
    <property type="nucleotide sequence ID" value="NZ_ATTQ01000021.1"/>
</dbReference>
<dbReference type="InterPro" id="IPR004033">
    <property type="entry name" value="UbiE/COQ5_MeTrFase"/>
</dbReference>
<evidence type="ECO:0000313" key="5">
    <source>
        <dbReference type="EMBL" id="TVZ73487.1"/>
    </source>
</evidence>
<evidence type="ECO:0000256" key="3">
    <source>
        <dbReference type="ARBA" id="ARBA00022679"/>
    </source>
</evidence>
<evidence type="ECO:0000256" key="4">
    <source>
        <dbReference type="ARBA" id="ARBA00022691"/>
    </source>
</evidence>
<dbReference type="CDD" id="cd02440">
    <property type="entry name" value="AdoMet_MTases"/>
    <property type="match status" value="1"/>
</dbReference>
<accession>A0A559TFU1</accession>
<dbReference type="GO" id="GO:0032259">
    <property type="term" value="P:methylation"/>
    <property type="evidence" value="ECO:0007669"/>
    <property type="project" value="UniProtKB-KW"/>
</dbReference>
<sequence length="280" mass="30175">MPDGEEHWQLDGSAAELYERYLVPAITSLWAADLIARAQLKSGDAVLDVACGTGVVTRLAARNLGAGRLVGLDLNPCMLAVARDVANTESPIEWIEGSALGLPFPDASFDIVLCQLGLQFFPDRFQALREMRRVLIASGRLALSVYSAIERTPAAFAFAQALDAHLGPGASNTKRAEHIFSEAEELRAMISGAGFDQVEIHTVTQQVTFPSVFNYVRFQLTATPMAVLLSERSEFDREAVISAVASEAQSVLLDSYVLADGRLRFPQEGYVATAVSGLVG</sequence>
<dbReference type="Gene3D" id="3.40.50.150">
    <property type="entry name" value="Vaccinia Virus protein VP39"/>
    <property type="match status" value="1"/>
</dbReference>
<keyword evidence="5" id="KW-0830">Ubiquinone</keyword>
<dbReference type="GO" id="GO:0008168">
    <property type="term" value="F:methyltransferase activity"/>
    <property type="evidence" value="ECO:0007669"/>
    <property type="project" value="UniProtKB-KW"/>
</dbReference>
<evidence type="ECO:0000256" key="1">
    <source>
        <dbReference type="ARBA" id="ARBA00022428"/>
    </source>
</evidence>
<dbReference type="Pfam" id="PF01209">
    <property type="entry name" value="Ubie_methyltran"/>
    <property type="match status" value="1"/>
</dbReference>
<evidence type="ECO:0000313" key="6">
    <source>
        <dbReference type="Proteomes" id="UP000319824"/>
    </source>
</evidence>
<dbReference type="PROSITE" id="PS51608">
    <property type="entry name" value="SAM_MT_UBIE"/>
    <property type="match status" value="1"/>
</dbReference>
<organism evidence="5 6">
    <name type="scientific">Rhizobium mongolense USDA 1844</name>
    <dbReference type="NCBI Taxonomy" id="1079460"/>
    <lineage>
        <taxon>Bacteria</taxon>
        <taxon>Pseudomonadati</taxon>
        <taxon>Pseudomonadota</taxon>
        <taxon>Alphaproteobacteria</taxon>
        <taxon>Hyphomicrobiales</taxon>
        <taxon>Rhizobiaceae</taxon>
        <taxon>Rhizobium/Agrobacterium group</taxon>
        <taxon>Rhizobium</taxon>
    </lineage>
</organism>
<comment type="caution">
    <text evidence="5">The sequence shown here is derived from an EMBL/GenBank/DDBJ whole genome shotgun (WGS) entry which is preliminary data.</text>
</comment>
<keyword evidence="4" id="KW-0949">S-adenosyl-L-methionine</keyword>
<proteinExistence type="predicted"/>
<keyword evidence="2 5" id="KW-0489">Methyltransferase</keyword>
<keyword evidence="3" id="KW-0808">Transferase</keyword>